<protein>
    <submittedName>
        <fullName evidence="1">Uncharacterized protein</fullName>
    </submittedName>
</protein>
<dbReference type="OrthoDB" id="3543113at2759"/>
<gene>
    <name evidence="1" type="ORF">EST38_g12897</name>
</gene>
<name>A0A4Q2D195_9AGAR</name>
<proteinExistence type="predicted"/>
<dbReference type="EMBL" id="SDEE01001062">
    <property type="protein sequence ID" value="RXW12957.1"/>
    <property type="molecule type" value="Genomic_DNA"/>
</dbReference>
<dbReference type="Proteomes" id="UP000290288">
    <property type="component" value="Unassembled WGS sequence"/>
</dbReference>
<comment type="caution">
    <text evidence="1">The sequence shown here is derived from an EMBL/GenBank/DDBJ whole genome shotgun (WGS) entry which is preliminary data.</text>
</comment>
<evidence type="ECO:0000313" key="1">
    <source>
        <dbReference type="EMBL" id="RXW12957.1"/>
    </source>
</evidence>
<dbReference type="STRING" id="2316362.A0A4Q2D195"/>
<evidence type="ECO:0000313" key="2">
    <source>
        <dbReference type="Proteomes" id="UP000290288"/>
    </source>
</evidence>
<organism evidence="1 2">
    <name type="scientific">Candolleomyces aberdarensis</name>
    <dbReference type="NCBI Taxonomy" id="2316362"/>
    <lineage>
        <taxon>Eukaryota</taxon>
        <taxon>Fungi</taxon>
        <taxon>Dikarya</taxon>
        <taxon>Basidiomycota</taxon>
        <taxon>Agaricomycotina</taxon>
        <taxon>Agaricomycetes</taxon>
        <taxon>Agaricomycetidae</taxon>
        <taxon>Agaricales</taxon>
        <taxon>Agaricineae</taxon>
        <taxon>Psathyrellaceae</taxon>
        <taxon>Candolleomyces</taxon>
    </lineage>
</organism>
<reference evidence="1 2" key="1">
    <citation type="submission" date="2019-01" db="EMBL/GenBank/DDBJ databases">
        <title>Draft genome sequence of Psathyrella aberdarensis IHI B618.</title>
        <authorList>
            <person name="Buettner E."/>
            <person name="Kellner H."/>
        </authorList>
    </citation>
    <scope>NUCLEOTIDE SEQUENCE [LARGE SCALE GENOMIC DNA]</scope>
    <source>
        <strain evidence="1 2">IHI B618</strain>
    </source>
</reference>
<dbReference type="AlphaFoldDB" id="A0A4Q2D195"/>
<accession>A0A4Q2D195</accession>
<keyword evidence="2" id="KW-1185">Reference proteome</keyword>
<sequence>MTEAPTDAAKRELGCDEDILENQVSSDAQESVLKSEDILPIILLELKGALLEEPLGHTATDALNPTTEGTLSWKASLCSLLLVNRSFFQAGSNLLWNTMETLEPVFRLLPWYTKTRYNGLGNYQYNGSVDWERFNFYASRIQGFHLISSPEDDFPISSPWLLQLLTLHERPDPLFPILQSIIVIPEAFPRLQVLFLLVGPSLRSLEVFSCSEISDYAIIPSDWEAYASESEEAFTEEVLDNLIALLPRVSVSSPQLQSLTYRGPFSVDLFHHLSQLKSLVSMHLTMANSYGGLLAPSKCFAKLTSLQHLVLEAPLLDVEFPLPEVVAVELDTLEIAVGQHTSLRERIQ</sequence>